<dbReference type="GeneID" id="27671841"/>
<feature type="compositionally biased region" description="Basic residues" evidence="1">
    <location>
        <begin position="9"/>
        <end position="24"/>
    </location>
</feature>
<evidence type="ECO:0000313" key="3">
    <source>
        <dbReference type="Proteomes" id="UP000033710"/>
    </source>
</evidence>
<comment type="caution">
    <text evidence="2">The sequence shown here is derived from an EMBL/GenBank/DDBJ whole genome shotgun (WGS) entry which is preliminary data.</text>
</comment>
<dbReference type="RefSeq" id="XP_016588309.1">
    <property type="nucleotide sequence ID" value="XM_016736564.1"/>
</dbReference>
<dbReference type="EMBL" id="AXCR01000007">
    <property type="protein sequence ID" value="KJR85633.1"/>
    <property type="molecule type" value="Genomic_DNA"/>
</dbReference>
<name>A0A0F2M7G2_SPOSC</name>
<gene>
    <name evidence="2" type="ORF">SPSK_10001</name>
</gene>
<evidence type="ECO:0000256" key="1">
    <source>
        <dbReference type="SAM" id="MobiDB-lite"/>
    </source>
</evidence>
<dbReference type="VEuPathDB" id="FungiDB:SPSK_10001"/>
<dbReference type="Proteomes" id="UP000033710">
    <property type="component" value="Unassembled WGS sequence"/>
</dbReference>
<feature type="region of interest" description="Disordered" evidence="1">
    <location>
        <begin position="1"/>
        <end position="35"/>
    </location>
</feature>
<reference evidence="2 3" key="2">
    <citation type="journal article" date="2015" name="Eukaryot. Cell">
        <title>Asexual propagation of a virulent clone complex in a human and feline outbreak of sporotrichosis.</title>
        <authorList>
            <person name="Teixeira Mde M."/>
            <person name="Rodrigues A.M."/>
            <person name="Tsui C.K."/>
            <person name="de Almeida L.G."/>
            <person name="Van Diepeningen A.D."/>
            <person name="van den Ende B.G."/>
            <person name="Fernandes G.F."/>
            <person name="Kano R."/>
            <person name="Hamelin R.C."/>
            <person name="Lopes-Bezerra L.M."/>
            <person name="Vasconcelos A.T."/>
            <person name="de Hoog S."/>
            <person name="de Camargo Z.P."/>
            <person name="Felipe M.S."/>
        </authorList>
    </citation>
    <scope>NUCLEOTIDE SEQUENCE [LARGE SCALE GENOMIC DNA]</scope>
    <source>
        <strain evidence="2 3">1099-18</strain>
    </source>
</reference>
<dbReference type="AlphaFoldDB" id="A0A0F2M7G2"/>
<sequence>MTRRETAKTKRYAQKHQTGRRTQMHKSTNAQMHDRTRYQGTGALLVLRYLVLEDAENTIESASTPFKKMDEKRWKWRADKCGRRSKPGPWSDVPCRSAQKQRSWDVSTDWLAENRSKWWCRGSGCSWFAWRTREKKEKNE</sequence>
<dbReference type="KEGG" id="ssck:SPSK_10001"/>
<protein>
    <submittedName>
        <fullName evidence="2">Uncharacterized protein</fullName>
    </submittedName>
</protein>
<evidence type="ECO:0000313" key="2">
    <source>
        <dbReference type="EMBL" id="KJR85633.1"/>
    </source>
</evidence>
<reference evidence="2 3" key="1">
    <citation type="journal article" date="2014" name="BMC Genomics">
        <title>Comparative genomics of the major fungal agents of human and animal Sporotrichosis: Sporothrix schenckii and Sporothrix brasiliensis.</title>
        <authorList>
            <person name="Teixeira M.M."/>
            <person name="de Almeida L.G."/>
            <person name="Kubitschek-Barreira P."/>
            <person name="Alves F.L."/>
            <person name="Kioshima E.S."/>
            <person name="Abadio A.K."/>
            <person name="Fernandes L."/>
            <person name="Derengowski L.S."/>
            <person name="Ferreira K.S."/>
            <person name="Souza R.C."/>
            <person name="Ruiz J.C."/>
            <person name="de Andrade N.C."/>
            <person name="Paes H.C."/>
            <person name="Nicola A.M."/>
            <person name="Albuquerque P."/>
            <person name="Gerber A.L."/>
            <person name="Martins V.P."/>
            <person name="Peconick L.D."/>
            <person name="Neto A.V."/>
            <person name="Chaucanez C.B."/>
            <person name="Silva P.A."/>
            <person name="Cunha O.L."/>
            <person name="de Oliveira F.F."/>
            <person name="dos Santos T.C."/>
            <person name="Barros A.L."/>
            <person name="Soares M.A."/>
            <person name="de Oliveira L.M."/>
            <person name="Marini M.M."/>
            <person name="Villalobos-Duno H."/>
            <person name="Cunha M.M."/>
            <person name="de Hoog S."/>
            <person name="da Silveira J.F."/>
            <person name="Henrissat B."/>
            <person name="Nino-Vega G.A."/>
            <person name="Cisalpino P.S."/>
            <person name="Mora-Montes H.M."/>
            <person name="Almeida S.R."/>
            <person name="Stajich J.E."/>
            <person name="Lopes-Bezerra L.M."/>
            <person name="Vasconcelos A.T."/>
            <person name="Felipe M.S."/>
        </authorList>
    </citation>
    <scope>NUCLEOTIDE SEQUENCE [LARGE SCALE GENOMIC DNA]</scope>
    <source>
        <strain evidence="2 3">1099-18</strain>
    </source>
</reference>
<proteinExistence type="predicted"/>
<organism evidence="2 3">
    <name type="scientific">Sporothrix schenckii 1099-18</name>
    <dbReference type="NCBI Taxonomy" id="1397361"/>
    <lineage>
        <taxon>Eukaryota</taxon>
        <taxon>Fungi</taxon>
        <taxon>Dikarya</taxon>
        <taxon>Ascomycota</taxon>
        <taxon>Pezizomycotina</taxon>
        <taxon>Sordariomycetes</taxon>
        <taxon>Sordariomycetidae</taxon>
        <taxon>Ophiostomatales</taxon>
        <taxon>Ophiostomataceae</taxon>
        <taxon>Sporothrix</taxon>
    </lineage>
</organism>
<accession>A0A0F2M7G2</accession>